<keyword evidence="6 7" id="KW-0472">Membrane</keyword>
<proteinExistence type="inferred from homology"/>
<dbReference type="CDD" id="cd06261">
    <property type="entry name" value="TM_PBP2"/>
    <property type="match status" value="1"/>
</dbReference>
<dbReference type="InterPro" id="IPR045621">
    <property type="entry name" value="BPD_transp_1_N"/>
</dbReference>
<evidence type="ECO:0000256" key="6">
    <source>
        <dbReference type="ARBA" id="ARBA00023136"/>
    </source>
</evidence>
<evidence type="ECO:0000256" key="1">
    <source>
        <dbReference type="ARBA" id="ARBA00004651"/>
    </source>
</evidence>
<evidence type="ECO:0000256" key="3">
    <source>
        <dbReference type="ARBA" id="ARBA00022475"/>
    </source>
</evidence>
<dbReference type="EMBL" id="QRDW01000006">
    <property type="protein sequence ID" value="RED49199.1"/>
    <property type="molecule type" value="Genomic_DNA"/>
</dbReference>
<sequence length="322" mass="35429">MAAFLARRLAQSGLILFIVIFLTYWLMGLMPGDPIDLMVQSNPDLTPADAARLKALYGLDQPIITRFWNWLTQALQGDFGYSRLFGQPVWEVLWPRLVNTLILMLPVVLLSIVIAVPLGLLAARKAYGWFDYTVNLASFAGISVPPFWFAILMIIGFAVTLNWLPASAAPPGDAGLMDHLRHLILPVATLTILNVGTYLRFMRAASLQTLRQDYVRTALAKGVSETRLLTHHVLRNALLPLVTIIALSFGSLFSGTLIIETIFAWPGMGKTIYDSVLGNDYNLAMVGFLLATATTLLGNILADLCYGLLDPRIELEEVKLGG</sequence>
<dbReference type="AlphaFoldDB" id="A0A3D9HI52"/>
<reference evidence="9 10" key="1">
    <citation type="submission" date="2018-07" db="EMBL/GenBank/DDBJ databases">
        <title>Genomic Encyclopedia of Type Strains, Phase III (KMG-III): the genomes of soil and plant-associated and newly described type strains.</title>
        <authorList>
            <person name="Whitman W."/>
        </authorList>
    </citation>
    <scope>NUCLEOTIDE SEQUENCE [LARGE SCALE GENOMIC DNA]</scope>
    <source>
        <strain evidence="9 10">CECT 8488</strain>
    </source>
</reference>
<dbReference type="PANTHER" id="PTHR30465:SF0">
    <property type="entry name" value="OLIGOPEPTIDE TRANSPORT SYSTEM PERMEASE PROTEIN APPB"/>
    <property type="match status" value="1"/>
</dbReference>
<dbReference type="PANTHER" id="PTHR30465">
    <property type="entry name" value="INNER MEMBRANE ABC TRANSPORTER"/>
    <property type="match status" value="1"/>
</dbReference>
<keyword evidence="4 7" id="KW-0812">Transmembrane</keyword>
<dbReference type="InterPro" id="IPR035906">
    <property type="entry name" value="MetI-like_sf"/>
</dbReference>
<organism evidence="9 10">
    <name type="scientific">Aestuariispira insulae</name>
    <dbReference type="NCBI Taxonomy" id="1461337"/>
    <lineage>
        <taxon>Bacteria</taxon>
        <taxon>Pseudomonadati</taxon>
        <taxon>Pseudomonadota</taxon>
        <taxon>Alphaproteobacteria</taxon>
        <taxon>Rhodospirillales</taxon>
        <taxon>Kiloniellaceae</taxon>
        <taxon>Aestuariispira</taxon>
    </lineage>
</organism>
<dbReference type="Proteomes" id="UP000256845">
    <property type="component" value="Unassembled WGS sequence"/>
</dbReference>
<keyword evidence="2 7" id="KW-0813">Transport</keyword>
<evidence type="ECO:0000256" key="4">
    <source>
        <dbReference type="ARBA" id="ARBA00022692"/>
    </source>
</evidence>
<comment type="caution">
    <text evidence="9">The sequence shown here is derived from an EMBL/GenBank/DDBJ whole genome shotgun (WGS) entry which is preliminary data.</text>
</comment>
<keyword evidence="10" id="KW-1185">Reference proteome</keyword>
<keyword evidence="5 7" id="KW-1133">Transmembrane helix</keyword>
<dbReference type="Pfam" id="PF19300">
    <property type="entry name" value="BPD_transp_1_N"/>
    <property type="match status" value="1"/>
</dbReference>
<feature type="transmembrane region" description="Helical" evidence="7">
    <location>
        <begin position="183"/>
        <end position="201"/>
    </location>
</feature>
<dbReference type="SUPFAM" id="SSF161098">
    <property type="entry name" value="MetI-like"/>
    <property type="match status" value="1"/>
</dbReference>
<evidence type="ECO:0000313" key="9">
    <source>
        <dbReference type="EMBL" id="RED49199.1"/>
    </source>
</evidence>
<comment type="subcellular location">
    <subcellularLocation>
        <location evidence="1 7">Cell membrane</location>
        <topology evidence="1 7">Multi-pass membrane protein</topology>
    </subcellularLocation>
</comment>
<dbReference type="GO" id="GO:0005886">
    <property type="term" value="C:plasma membrane"/>
    <property type="evidence" value="ECO:0007669"/>
    <property type="project" value="UniProtKB-SubCell"/>
</dbReference>
<feature type="transmembrane region" description="Helical" evidence="7">
    <location>
        <begin position="12"/>
        <end position="30"/>
    </location>
</feature>
<dbReference type="OrthoDB" id="7834831at2"/>
<evidence type="ECO:0000313" key="10">
    <source>
        <dbReference type="Proteomes" id="UP000256845"/>
    </source>
</evidence>
<evidence type="ECO:0000256" key="2">
    <source>
        <dbReference type="ARBA" id="ARBA00022448"/>
    </source>
</evidence>
<evidence type="ECO:0000256" key="7">
    <source>
        <dbReference type="RuleBase" id="RU363032"/>
    </source>
</evidence>
<gene>
    <name evidence="9" type="ORF">DFP90_106177</name>
</gene>
<dbReference type="Gene3D" id="1.10.3720.10">
    <property type="entry name" value="MetI-like"/>
    <property type="match status" value="1"/>
</dbReference>
<dbReference type="PROSITE" id="PS50928">
    <property type="entry name" value="ABC_TM1"/>
    <property type="match status" value="1"/>
</dbReference>
<feature type="transmembrane region" description="Helical" evidence="7">
    <location>
        <begin position="285"/>
        <end position="309"/>
    </location>
</feature>
<evidence type="ECO:0000256" key="5">
    <source>
        <dbReference type="ARBA" id="ARBA00022989"/>
    </source>
</evidence>
<accession>A0A3D9HI52</accession>
<feature type="domain" description="ABC transmembrane type-1" evidence="8">
    <location>
        <begin position="97"/>
        <end position="302"/>
    </location>
</feature>
<protein>
    <submittedName>
        <fullName evidence="9">Peptide/nickel transport system permease protein</fullName>
    </submittedName>
</protein>
<evidence type="ECO:0000259" key="8">
    <source>
        <dbReference type="PROSITE" id="PS50928"/>
    </source>
</evidence>
<feature type="transmembrane region" description="Helical" evidence="7">
    <location>
        <begin position="237"/>
        <end position="265"/>
    </location>
</feature>
<feature type="transmembrane region" description="Helical" evidence="7">
    <location>
        <begin position="101"/>
        <end position="122"/>
    </location>
</feature>
<dbReference type="GO" id="GO:0055085">
    <property type="term" value="P:transmembrane transport"/>
    <property type="evidence" value="ECO:0007669"/>
    <property type="project" value="InterPro"/>
</dbReference>
<dbReference type="Pfam" id="PF00528">
    <property type="entry name" value="BPD_transp_1"/>
    <property type="match status" value="1"/>
</dbReference>
<dbReference type="InterPro" id="IPR000515">
    <property type="entry name" value="MetI-like"/>
</dbReference>
<feature type="transmembrane region" description="Helical" evidence="7">
    <location>
        <begin position="134"/>
        <end position="163"/>
    </location>
</feature>
<keyword evidence="3" id="KW-1003">Cell membrane</keyword>
<name>A0A3D9HI52_9PROT</name>
<comment type="similarity">
    <text evidence="7">Belongs to the binding-protein-dependent transport system permease family.</text>
</comment>
<dbReference type="RefSeq" id="WP_115937394.1">
    <property type="nucleotide sequence ID" value="NZ_QRDW01000006.1"/>
</dbReference>